<sequence>MHAQQLCRRDGGPPSRVASGASCSEHAELTQDTVARIRGRGAALPRGWAFSAAHLKIRQRCGGCKVVAEISAMPLRLGRFEIPVEHNKSVYFHVWIRAFPYTV</sequence>
<organism evidence="2 3">
    <name type="scientific">Pseudozyma antarctica</name>
    <name type="common">Yeast</name>
    <name type="synonym">Candida antarctica</name>
    <dbReference type="NCBI Taxonomy" id="84753"/>
    <lineage>
        <taxon>Eukaryota</taxon>
        <taxon>Fungi</taxon>
        <taxon>Dikarya</taxon>
        <taxon>Basidiomycota</taxon>
        <taxon>Ustilaginomycotina</taxon>
        <taxon>Ustilaginomycetes</taxon>
        <taxon>Ustilaginales</taxon>
        <taxon>Ustilaginaceae</taxon>
        <taxon>Moesziomyces</taxon>
    </lineage>
</organism>
<reference evidence="2" key="1">
    <citation type="submission" date="2018-03" db="EMBL/GenBank/DDBJ databases">
        <authorList>
            <person name="Guldener U."/>
        </authorList>
    </citation>
    <scope>NUCLEOTIDE SEQUENCE [LARGE SCALE GENOMIC DNA]</scope>
    <source>
        <strain evidence="2">ATCC34888</strain>
    </source>
</reference>
<dbReference type="Proteomes" id="UP000325008">
    <property type="component" value="Unassembled WGS sequence"/>
</dbReference>
<keyword evidence="3" id="KW-1185">Reference proteome</keyword>
<accession>A0A5C3FW88</accession>
<evidence type="ECO:0000313" key="2">
    <source>
        <dbReference type="EMBL" id="SPO48480.1"/>
    </source>
</evidence>
<protein>
    <submittedName>
        <fullName evidence="2">Uncharacterized protein</fullName>
    </submittedName>
</protein>
<comment type="caution">
    <text evidence="2">The sequence shown here is derived from an EMBL/GenBank/DDBJ whole genome shotgun (WGS) entry which is preliminary data.</text>
</comment>
<dbReference type="EMBL" id="OOIQ01000019">
    <property type="protein sequence ID" value="SPO48480.1"/>
    <property type="molecule type" value="Genomic_DNA"/>
</dbReference>
<proteinExistence type="predicted"/>
<dbReference type="AlphaFoldDB" id="A0A5C3FW88"/>
<gene>
    <name evidence="2" type="ORF">PSANT_06171</name>
</gene>
<feature type="region of interest" description="Disordered" evidence="1">
    <location>
        <begin position="1"/>
        <end position="24"/>
    </location>
</feature>
<evidence type="ECO:0000313" key="3">
    <source>
        <dbReference type="Proteomes" id="UP000325008"/>
    </source>
</evidence>
<evidence type="ECO:0000256" key="1">
    <source>
        <dbReference type="SAM" id="MobiDB-lite"/>
    </source>
</evidence>
<name>A0A5C3FW88_PSEA2</name>